<protein>
    <submittedName>
        <fullName evidence="1">Uncharacterized protein</fullName>
    </submittedName>
</protein>
<gene>
    <name evidence="1" type="ORF">SDC9_131168</name>
</gene>
<reference evidence="1" key="1">
    <citation type="submission" date="2019-08" db="EMBL/GenBank/DDBJ databases">
        <authorList>
            <person name="Kucharzyk K."/>
            <person name="Murdoch R.W."/>
            <person name="Higgins S."/>
            <person name="Loffler F."/>
        </authorList>
    </citation>
    <scope>NUCLEOTIDE SEQUENCE</scope>
</reference>
<proteinExistence type="predicted"/>
<organism evidence="1">
    <name type="scientific">bioreactor metagenome</name>
    <dbReference type="NCBI Taxonomy" id="1076179"/>
    <lineage>
        <taxon>unclassified sequences</taxon>
        <taxon>metagenomes</taxon>
        <taxon>ecological metagenomes</taxon>
    </lineage>
</organism>
<comment type="caution">
    <text evidence="1">The sequence shown here is derived from an EMBL/GenBank/DDBJ whole genome shotgun (WGS) entry which is preliminary data.</text>
</comment>
<dbReference type="EMBL" id="VSSQ01032735">
    <property type="protein sequence ID" value="MPM84097.1"/>
    <property type="molecule type" value="Genomic_DNA"/>
</dbReference>
<name>A0A645D4I8_9ZZZZ</name>
<sequence>MHLHRCRKQHCLSRSRLSRQTHSHNVIPDEEVRTFLDSVQIRKYVISNSYQPITVRRQNLNLFVIYFLHAACFHINTGTTLGRYAYYQSKGIALRRHTLAYARSVISYHISTFLQGTESNWLTILGIYYMCSWGNVQHDIPITALAFNSHAALADFCQLSFGKNNIIVVPASR</sequence>
<dbReference type="AlphaFoldDB" id="A0A645D4I8"/>
<accession>A0A645D4I8</accession>
<evidence type="ECO:0000313" key="1">
    <source>
        <dbReference type="EMBL" id="MPM84097.1"/>
    </source>
</evidence>